<feature type="domain" description="Polysaccharide chain length determinant N-terminal" evidence="8">
    <location>
        <begin position="24"/>
        <end position="111"/>
    </location>
</feature>
<keyword evidence="3 7" id="KW-0812">Transmembrane</keyword>
<evidence type="ECO:0000256" key="1">
    <source>
        <dbReference type="ARBA" id="ARBA00004651"/>
    </source>
</evidence>
<keyword evidence="6" id="KW-0175">Coiled coil</keyword>
<evidence type="ECO:0000256" key="4">
    <source>
        <dbReference type="ARBA" id="ARBA00022989"/>
    </source>
</evidence>
<keyword evidence="2" id="KW-1003">Cell membrane</keyword>
<dbReference type="EMBL" id="SOBT01000008">
    <property type="protein sequence ID" value="TDU32299.1"/>
    <property type="molecule type" value="Genomic_DNA"/>
</dbReference>
<dbReference type="InterPro" id="IPR050445">
    <property type="entry name" value="Bact_polysacc_biosynth/exp"/>
</dbReference>
<feature type="transmembrane region" description="Helical" evidence="7">
    <location>
        <begin position="418"/>
        <end position="436"/>
    </location>
</feature>
<dbReference type="Proteomes" id="UP000295341">
    <property type="component" value="Unassembled WGS sequence"/>
</dbReference>
<dbReference type="AlphaFoldDB" id="A0A4S3KA84"/>
<feature type="coiled-coil region" evidence="6">
    <location>
        <begin position="325"/>
        <end position="387"/>
    </location>
</feature>
<feature type="coiled-coil region" evidence="6">
    <location>
        <begin position="187"/>
        <end position="221"/>
    </location>
</feature>
<dbReference type="RefSeq" id="WP_133880811.1">
    <property type="nucleotide sequence ID" value="NZ_MWIN01000001.1"/>
</dbReference>
<dbReference type="PANTHER" id="PTHR32309">
    <property type="entry name" value="TYROSINE-PROTEIN KINASE"/>
    <property type="match status" value="1"/>
</dbReference>
<evidence type="ECO:0000256" key="2">
    <source>
        <dbReference type="ARBA" id="ARBA00022475"/>
    </source>
</evidence>
<dbReference type="OrthoDB" id="9775724at2"/>
<proteinExistence type="predicted"/>
<dbReference type="InterPro" id="IPR003856">
    <property type="entry name" value="LPS_length_determ_N"/>
</dbReference>
<feature type="transmembrane region" description="Helical" evidence="7">
    <location>
        <begin position="33"/>
        <end position="53"/>
    </location>
</feature>
<evidence type="ECO:0000256" key="6">
    <source>
        <dbReference type="SAM" id="Coils"/>
    </source>
</evidence>
<protein>
    <submittedName>
        <fullName evidence="9">Uncharacterized protein involved in exopolysaccharide biosynthesis</fullName>
    </submittedName>
</protein>
<gene>
    <name evidence="9" type="ORF">DFR24_1690</name>
</gene>
<reference evidence="9 10" key="1">
    <citation type="submission" date="2019-03" db="EMBL/GenBank/DDBJ databases">
        <title>Genomic Encyclopedia of Type Strains, Phase IV (KMG-IV): sequencing the most valuable type-strain genomes for metagenomic binning, comparative biology and taxonomic classification.</title>
        <authorList>
            <person name="Goeker M."/>
        </authorList>
    </citation>
    <scope>NUCLEOTIDE SEQUENCE [LARGE SCALE GENOMIC DNA]</scope>
    <source>
        <strain evidence="9 10">DSM 26377</strain>
    </source>
</reference>
<evidence type="ECO:0000259" key="8">
    <source>
        <dbReference type="Pfam" id="PF02706"/>
    </source>
</evidence>
<keyword evidence="5 7" id="KW-0472">Membrane</keyword>
<organism evidence="9 10">
    <name type="scientific">Panacagrimonas perspica</name>
    <dbReference type="NCBI Taxonomy" id="381431"/>
    <lineage>
        <taxon>Bacteria</taxon>
        <taxon>Pseudomonadati</taxon>
        <taxon>Pseudomonadota</taxon>
        <taxon>Gammaproteobacteria</taxon>
        <taxon>Nevskiales</taxon>
        <taxon>Nevskiaceae</taxon>
        <taxon>Panacagrimonas</taxon>
    </lineage>
</organism>
<dbReference type="PANTHER" id="PTHR32309:SF31">
    <property type="entry name" value="CAPSULAR EXOPOLYSACCHARIDE FAMILY"/>
    <property type="match status" value="1"/>
</dbReference>
<accession>A0A4S3KA84</accession>
<name>A0A4S3KA84_9GAMM</name>
<evidence type="ECO:0000256" key="5">
    <source>
        <dbReference type="ARBA" id="ARBA00023136"/>
    </source>
</evidence>
<sequence length="465" mass="51020">MARTSDSDSFGSTTYDMGGPALGLKQLWAIAWAYRYVIIIVPILFGIAGALTLKYLLPRVYQATATLLVAYKADDPMSGGNYSELNNYSYLGTQLELLKSESTLLPVIDQLGLIEKKEYIAGYVGDGTKESVRQYAMTILFKRLTITPGQASRFIYVSADDPDPVMAAKLANTVADVYLEEQMRQFIEPAKDRIQRYGKQLENLRKNVDDAQAKVSAFRRKTGLIDLTGKTDQDSTRLTDLDSRATEASAARQQAEMRLARAGQGDSEVLSSPLVQTLKAQLQQKEALLSDLRGSLGARHPQIVSLQGELAQLDSQLKREIGIHTESARAELAAARTVEERLRQEVSQQRAKVMSTRTQQDEGASLLQELESATKVYQGALDALESAQLGTQTAASAVSIANRAAPPSLPKAGRKKKFILIVGLGFIIGAGGSLMYELLNRRVRCREDLENDLRTPVLVELRSAS</sequence>
<dbReference type="GO" id="GO:0005886">
    <property type="term" value="C:plasma membrane"/>
    <property type="evidence" value="ECO:0007669"/>
    <property type="project" value="UniProtKB-SubCell"/>
</dbReference>
<comment type="subcellular location">
    <subcellularLocation>
        <location evidence="1">Cell membrane</location>
        <topology evidence="1">Multi-pass membrane protein</topology>
    </subcellularLocation>
</comment>
<evidence type="ECO:0000313" key="10">
    <source>
        <dbReference type="Proteomes" id="UP000295341"/>
    </source>
</evidence>
<evidence type="ECO:0000256" key="3">
    <source>
        <dbReference type="ARBA" id="ARBA00022692"/>
    </source>
</evidence>
<comment type="caution">
    <text evidence="9">The sequence shown here is derived from an EMBL/GenBank/DDBJ whole genome shotgun (WGS) entry which is preliminary data.</text>
</comment>
<dbReference type="Pfam" id="PF02706">
    <property type="entry name" value="Wzz"/>
    <property type="match status" value="1"/>
</dbReference>
<evidence type="ECO:0000256" key="7">
    <source>
        <dbReference type="SAM" id="Phobius"/>
    </source>
</evidence>
<evidence type="ECO:0000313" key="9">
    <source>
        <dbReference type="EMBL" id="TDU32299.1"/>
    </source>
</evidence>
<keyword evidence="10" id="KW-1185">Reference proteome</keyword>
<keyword evidence="4 7" id="KW-1133">Transmembrane helix</keyword>